<dbReference type="AlphaFoldDB" id="A0A1B4XD00"/>
<dbReference type="Gene3D" id="1.20.81.30">
    <property type="entry name" value="Type II secretion system (T2SS), domain F"/>
    <property type="match status" value="2"/>
</dbReference>
<dbReference type="InterPro" id="IPR018076">
    <property type="entry name" value="T2SS_GspF_dom"/>
</dbReference>
<keyword evidence="3" id="KW-1003">Cell membrane</keyword>
<protein>
    <submittedName>
        <fullName evidence="10">MSHA biogenesis protein MshG</fullName>
    </submittedName>
</protein>
<name>A0A1B4XD00_9GAMM</name>
<dbReference type="KEGG" id="slim:SCL_0375"/>
<gene>
    <name evidence="10" type="ORF">SCL_0375</name>
</gene>
<dbReference type="Proteomes" id="UP000243180">
    <property type="component" value="Chromosome"/>
</dbReference>
<evidence type="ECO:0000256" key="2">
    <source>
        <dbReference type="ARBA" id="ARBA00005745"/>
    </source>
</evidence>
<feature type="transmembrane region" description="Helical" evidence="8">
    <location>
        <begin position="225"/>
        <end position="245"/>
    </location>
</feature>
<keyword evidence="11" id="KW-1185">Reference proteome</keyword>
<evidence type="ECO:0000259" key="9">
    <source>
        <dbReference type="Pfam" id="PF00482"/>
    </source>
</evidence>
<keyword evidence="5 8" id="KW-0812">Transmembrane</keyword>
<dbReference type="FunFam" id="1.20.81.30:FF:000001">
    <property type="entry name" value="Type II secretion system protein F"/>
    <property type="match status" value="2"/>
</dbReference>
<dbReference type="PANTHER" id="PTHR30012">
    <property type="entry name" value="GENERAL SECRETION PATHWAY PROTEIN"/>
    <property type="match status" value="1"/>
</dbReference>
<organism evidence="10 11">
    <name type="scientific">Sulfuricaulis limicola</name>
    <dbReference type="NCBI Taxonomy" id="1620215"/>
    <lineage>
        <taxon>Bacteria</taxon>
        <taxon>Pseudomonadati</taxon>
        <taxon>Pseudomonadota</taxon>
        <taxon>Gammaproteobacteria</taxon>
        <taxon>Acidiferrobacterales</taxon>
        <taxon>Acidiferrobacteraceae</taxon>
        <taxon>Sulfuricaulis</taxon>
    </lineage>
</organism>
<evidence type="ECO:0000313" key="10">
    <source>
        <dbReference type="EMBL" id="BAV32697.1"/>
    </source>
</evidence>
<dbReference type="InParanoid" id="A0A1B4XD00"/>
<dbReference type="GO" id="GO:0015628">
    <property type="term" value="P:protein secretion by the type II secretion system"/>
    <property type="evidence" value="ECO:0007669"/>
    <property type="project" value="TreeGrafter"/>
</dbReference>
<accession>A0A1B4XD00</accession>
<dbReference type="PANTHER" id="PTHR30012:SF4">
    <property type="entry name" value="MSHA BIOGENESIS PROTEIN MSHG"/>
    <property type="match status" value="1"/>
</dbReference>
<keyword evidence="4" id="KW-0997">Cell inner membrane</keyword>
<proteinExistence type="inferred from homology"/>
<dbReference type="GO" id="GO:0005886">
    <property type="term" value="C:plasma membrane"/>
    <property type="evidence" value="ECO:0007669"/>
    <property type="project" value="UniProtKB-SubCell"/>
</dbReference>
<sequence length="409" mass="45417">MPLFQYKGRNQRGEAVRGHLEAVSPDAVAAQLMNSGVIPIDIGVAQVREDVFAGLKARLAASTRITLTDLSLFSRQMYTLIKAGVPIMQALRGLRDSTQNPALAKVIISVGESLDTGLDLTSALRRHPQVFSPLYVNMVQVGETTGSLQEVFLQLAIYLEREKDTRDRIKSATRYPMFVVAAIFIAIFIINLFVIPTFAKVYAGFKIELPMATQILIASSNFTVAYWPVILMTIITAVFALRYYVRTPEGRYRWHKMKLDIPVVGKVIYKATLGRFARALAVMMKSGVPLVQGMTVISRAVDNDYISDRIVQMRDGVERGETIARTAAATGMFPSLVIQMIAVGEDTGSVDELMFNVAEYYEREVDYDITNLSTALQPILIVFLSIMVFILALGVFLPMWDLAQVARKG</sequence>
<comment type="subcellular location">
    <subcellularLocation>
        <location evidence="1">Cell inner membrane</location>
        <topology evidence="1">Multi-pass membrane protein</topology>
    </subcellularLocation>
</comment>
<reference evidence="10 11" key="1">
    <citation type="submission" date="2015-05" db="EMBL/GenBank/DDBJ databases">
        <title>Complete genome sequence of a sulfur-oxidizing gammaproteobacterium strain HA5.</title>
        <authorList>
            <person name="Miura A."/>
            <person name="Kojima H."/>
            <person name="Fukui M."/>
        </authorList>
    </citation>
    <scope>NUCLEOTIDE SEQUENCE [LARGE SCALE GENOMIC DNA]</scope>
    <source>
        <strain evidence="10 11">HA5</strain>
    </source>
</reference>
<comment type="similarity">
    <text evidence="2">Belongs to the GSP F family.</text>
</comment>
<evidence type="ECO:0000256" key="7">
    <source>
        <dbReference type="ARBA" id="ARBA00023136"/>
    </source>
</evidence>
<dbReference type="OrthoDB" id="9805682at2"/>
<dbReference type="InterPro" id="IPR042094">
    <property type="entry name" value="T2SS_GspF_sf"/>
</dbReference>
<keyword evidence="7 8" id="KW-0472">Membrane</keyword>
<dbReference type="RefSeq" id="WP_096359448.1">
    <property type="nucleotide sequence ID" value="NZ_AP014879.1"/>
</dbReference>
<keyword evidence="6 8" id="KW-1133">Transmembrane helix</keyword>
<feature type="domain" description="Type II secretion system protein GspF" evidence="9">
    <location>
        <begin position="73"/>
        <end position="196"/>
    </location>
</feature>
<feature type="transmembrane region" description="Helical" evidence="8">
    <location>
        <begin position="178"/>
        <end position="205"/>
    </location>
</feature>
<evidence type="ECO:0000256" key="5">
    <source>
        <dbReference type="ARBA" id="ARBA00022692"/>
    </source>
</evidence>
<feature type="transmembrane region" description="Helical" evidence="8">
    <location>
        <begin position="379"/>
        <end position="400"/>
    </location>
</feature>
<dbReference type="InterPro" id="IPR003004">
    <property type="entry name" value="GspF/PilC"/>
</dbReference>
<dbReference type="PRINTS" id="PR00812">
    <property type="entry name" value="BCTERIALGSPF"/>
</dbReference>
<dbReference type="Pfam" id="PF00482">
    <property type="entry name" value="T2SSF"/>
    <property type="match status" value="2"/>
</dbReference>
<evidence type="ECO:0000256" key="4">
    <source>
        <dbReference type="ARBA" id="ARBA00022519"/>
    </source>
</evidence>
<evidence type="ECO:0000256" key="3">
    <source>
        <dbReference type="ARBA" id="ARBA00022475"/>
    </source>
</evidence>
<feature type="domain" description="Type II secretion system protein GspF" evidence="9">
    <location>
        <begin position="276"/>
        <end position="398"/>
    </location>
</feature>
<evidence type="ECO:0000313" key="11">
    <source>
        <dbReference type="Proteomes" id="UP000243180"/>
    </source>
</evidence>
<evidence type="ECO:0000256" key="6">
    <source>
        <dbReference type="ARBA" id="ARBA00022989"/>
    </source>
</evidence>
<evidence type="ECO:0000256" key="8">
    <source>
        <dbReference type="SAM" id="Phobius"/>
    </source>
</evidence>
<dbReference type="EMBL" id="AP014879">
    <property type="protein sequence ID" value="BAV32697.1"/>
    <property type="molecule type" value="Genomic_DNA"/>
</dbReference>
<evidence type="ECO:0000256" key="1">
    <source>
        <dbReference type="ARBA" id="ARBA00004429"/>
    </source>
</evidence>